<dbReference type="Gene3D" id="2.20.28.270">
    <property type="entry name" value="RNA polymerase-binding protein A"/>
    <property type="match status" value="1"/>
</dbReference>
<dbReference type="InterPro" id="IPR025182">
    <property type="entry name" value="RNApol-bd_RbpA"/>
</dbReference>
<protein>
    <submittedName>
        <fullName evidence="1">Unannotated protein</fullName>
    </submittedName>
</protein>
<dbReference type="AlphaFoldDB" id="A0A6J6SW77"/>
<reference evidence="1" key="1">
    <citation type="submission" date="2020-05" db="EMBL/GenBank/DDBJ databases">
        <authorList>
            <person name="Chiriac C."/>
            <person name="Salcher M."/>
            <person name="Ghai R."/>
            <person name="Kavagutti S V."/>
        </authorList>
    </citation>
    <scope>NUCLEOTIDE SEQUENCE</scope>
</reference>
<dbReference type="GO" id="GO:0045893">
    <property type="term" value="P:positive regulation of DNA-templated transcription"/>
    <property type="evidence" value="ECO:0007669"/>
    <property type="project" value="InterPro"/>
</dbReference>
<dbReference type="HAMAP" id="MF_01483">
    <property type="entry name" value="RbpA"/>
    <property type="match status" value="1"/>
</dbReference>
<gene>
    <name evidence="1" type="ORF">UFOPK2786_00663</name>
</gene>
<proteinExistence type="inferred from homology"/>
<accession>A0A6J6SW77</accession>
<dbReference type="Pfam" id="PF13397">
    <property type="entry name" value="RbpA"/>
    <property type="match status" value="1"/>
</dbReference>
<evidence type="ECO:0000313" key="1">
    <source>
        <dbReference type="EMBL" id="CAB4738973.1"/>
    </source>
</evidence>
<organism evidence="1">
    <name type="scientific">freshwater metagenome</name>
    <dbReference type="NCBI Taxonomy" id="449393"/>
    <lineage>
        <taxon>unclassified sequences</taxon>
        <taxon>metagenomes</taxon>
        <taxon>ecological metagenomes</taxon>
    </lineage>
</organism>
<name>A0A6J6SW77_9ZZZZ</name>
<dbReference type="GO" id="GO:0001000">
    <property type="term" value="F:bacterial-type RNA polymerase core enzyme binding"/>
    <property type="evidence" value="ECO:0007669"/>
    <property type="project" value="InterPro"/>
</dbReference>
<sequence length="178" mass="20041">MPTAGSTCRLHGMAFSARMFEEGKNSVDSANDGTFPRVPASNMQSPGEPWSHEGSKLMIETTMRGSRLGAVSYENDTHLSLAERQMVRYDCPQGHHTVIPFSVEAEDIPLTWTCRCGQEAEVVTRAPNLAVPDERPERHVRTHWDMLLERRTIADLEELLNERLALLHSSELEQRKSA</sequence>
<dbReference type="InterPro" id="IPR038638">
    <property type="entry name" value="RbpA_sf"/>
</dbReference>
<dbReference type="EMBL" id="CAEZYW010000080">
    <property type="protein sequence ID" value="CAB4738973.1"/>
    <property type="molecule type" value="Genomic_DNA"/>
</dbReference>